<comment type="caution">
    <text evidence="1">The sequence shown here is derived from an EMBL/GenBank/DDBJ whole genome shotgun (WGS) entry which is preliminary data.</text>
</comment>
<gene>
    <name evidence="1" type="ORF">HC175_11510</name>
</gene>
<reference evidence="1 2" key="1">
    <citation type="submission" date="2020-03" db="EMBL/GenBank/DDBJ databases">
        <title>Salinimicrobium sp. nov, isolated from SCS.</title>
        <authorList>
            <person name="Cao W.R."/>
        </authorList>
    </citation>
    <scope>NUCLEOTIDE SEQUENCE [LARGE SCALE GENOMIC DNA]</scope>
    <source>
        <strain evidence="2">J15B91</strain>
    </source>
</reference>
<sequence>MAATVIVTKSNKAEEAKMSKALQFMANNLSLQEIGRLEEMARSKKARAMLNENWELLKTMI</sequence>
<keyword evidence="2" id="KW-1185">Reference proteome</keyword>
<proteinExistence type="predicted"/>
<evidence type="ECO:0000313" key="1">
    <source>
        <dbReference type="EMBL" id="NJW53548.1"/>
    </source>
</evidence>
<accession>A0ABX1D2Y0</accession>
<organism evidence="1 2">
    <name type="scientific">Salinimicrobium oceani</name>
    <dbReference type="NCBI Taxonomy" id="2722702"/>
    <lineage>
        <taxon>Bacteria</taxon>
        <taxon>Pseudomonadati</taxon>
        <taxon>Bacteroidota</taxon>
        <taxon>Flavobacteriia</taxon>
        <taxon>Flavobacteriales</taxon>
        <taxon>Flavobacteriaceae</taxon>
        <taxon>Salinimicrobium</taxon>
    </lineage>
</organism>
<name>A0ABX1D2Y0_9FLAO</name>
<evidence type="ECO:0000313" key="2">
    <source>
        <dbReference type="Proteomes" id="UP000703674"/>
    </source>
</evidence>
<dbReference type="EMBL" id="JAAVJR010000006">
    <property type="protein sequence ID" value="NJW53548.1"/>
    <property type="molecule type" value="Genomic_DNA"/>
</dbReference>
<protein>
    <submittedName>
        <fullName evidence="1">Uncharacterized protein</fullName>
    </submittedName>
</protein>
<dbReference type="RefSeq" id="WP_168138654.1">
    <property type="nucleotide sequence ID" value="NZ_JAAVJR010000006.1"/>
</dbReference>
<dbReference type="Proteomes" id="UP000703674">
    <property type="component" value="Unassembled WGS sequence"/>
</dbReference>